<gene>
    <name evidence="2" type="ORF">EYF80_030765</name>
</gene>
<dbReference type="AlphaFoldDB" id="A0A4Z2GZH2"/>
<dbReference type="Proteomes" id="UP000314294">
    <property type="component" value="Unassembled WGS sequence"/>
</dbReference>
<protein>
    <submittedName>
        <fullName evidence="2">Uncharacterized protein</fullName>
    </submittedName>
</protein>
<reference evidence="2 3" key="1">
    <citation type="submission" date="2019-03" db="EMBL/GenBank/DDBJ databases">
        <title>First draft genome of Liparis tanakae, snailfish: a comprehensive survey of snailfish specific genes.</title>
        <authorList>
            <person name="Kim W."/>
            <person name="Song I."/>
            <person name="Jeong J.-H."/>
            <person name="Kim D."/>
            <person name="Kim S."/>
            <person name="Ryu S."/>
            <person name="Song J.Y."/>
            <person name="Lee S.K."/>
        </authorList>
    </citation>
    <scope>NUCLEOTIDE SEQUENCE [LARGE SCALE GENOMIC DNA]</scope>
    <source>
        <tissue evidence="2">Muscle</tissue>
    </source>
</reference>
<sequence length="71" mass="7949">MGVFLTSWKGFTFVGFTVRTTSVHMIPMCVASTGGEPAGVRPRPLRLTRSSGLRQGEAQWNHSSCRRLQRR</sequence>
<dbReference type="EMBL" id="SRLO01000365">
    <property type="protein sequence ID" value="TNN59027.1"/>
    <property type="molecule type" value="Genomic_DNA"/>
</dbReference>
<keyword evidence="3" id="KW-1185">Reference proteome</keyword>
<evidence type="ECO:0000313" key="2">
    <source>
        <dbReference type="EMBL" id="TNN59027.1"/>
    </source>
</evidence>
<comment type="caution">
    <text evidence="2">The sequence shown here is derived from an EMBL/GenBank/DDBJ whole genome shotgun (WGS) entry which is preliminary data.</text>
</comment>
<organism evidence="2 3">
    <name type="scientific">Liparis tanakae</name>
    <name type="common">Tanaka's snailfish</name>
    <dbReference type="NCBI Taxonomy" id="230148"/>
    <lineage>
        <taxon>Eukaryota</taxon>
        <taxon>Metazoa</taxon>
        <taxon>Chordata</taxon>
        <taxon>Craniata</taxon>
        <taxon>Vertebrata</taxon>
        <taxon>Euteleostomi</taxon>
        <taxon>Actinopterygii</taxon>
        <taxon>Neopterygii</taxon>
        <taxon>Teleostei</taxon>
        <taxon>Neoteleostei</taxon>
        <taxon>Acanthomorphata</taxon>
        <taxon>Eupercaria</taxon>
        <taxon>Perciformes</taxon>
        <taxon>Cottioidei</taxon>
        <taxon>Cottales</taxon>
        <taxon>Liparidae</taxon>
        <taxon>Liparis</taxon>
    </lineage>
</organism>
<proteinExistence type="predicted"/>
<evidence type="ECO:0000256" key="1">
    <source>
        <dbReference type="SAM" id="MobiDB-lite"/>
    </source>
</evidence>
<feature type="compositionally biased region" description="Polar residues" evidence="1">
    <location>
        <begin position="51"/>
        <end position="63"/>
    </location>
</feature>
<name>A0A4Z2GZH2_9TELE</name>
<feature type="region of interest" description="Disordered" evidence="1">
    <location>
        <begin position="51"/>
        <end position="71"/>
    </location>
</feature>
<accession>A0A4Z2GZH2</accession>
<evidence type="ECO:0000313" key="3">
    <source>
        <dbReference type="Proteomes" id="UP000314294"/>
    </source>
</evidence>